<sequence length="81" mass="8601">MLASACRPCGLPATGRPLCRGPWPQPLAPLQGALATTDRPLAGGQAMAGHHYERLGCAGRPSSSLLRLLRKYNKNAYNNST</sequence>
<name>A0A426X367_ENSVE</name>
<dbReference type="EMBL" id="AMZH03027928">
    <property type="protein sequence ID" value="RRT33927.1"/>
    <property type="molecule type" value="Genomic_DNA"/>
</dbReference>
<evidence type="ECO:0000313" key="1">
    <source>
        <dbReference type="EMBL" id="RRT33927.1"/>
    </source>
</evidence>
<accession>A0A426X367</accession>
<comment type="caution">
    <text evidence="1">The sequence shown here is derived from an EMBL/GenBank/DDBJ whole genome shotgun (WGS) entry which is preliminary data.</text>
</comment>
<proteinExistence type="predicted"/>
<protein>
    <submittedName>
        <fullName evidence="1">Uncharacterized protein</fullName>
    </submittedName>
</protein>
<evidence type="ECO:0000313" key="2">
    <source>
        <dbReference type="Proteomes" id="UP000287651"/>
    </source>
</evidence>
<reference evidence="1 2" key="1">
    <citation type="journal article" date="2014" name="Agronomy (Basel)">
        <title>A Draft Genome Sequence for Ensete ventricosum, the Drought-Tolerant Tree Against Hunger.</title>
        <authorList>
            <person name="Harrison J."/>
            <person name="Moore K.A."/>
            <person name="Paszkiewicz K."/>
            <person name="Jones T."/>
            <person name="Grant M."/>
            <person name="Ambacheew D."/>
            <person name="Muzemil S."/>
            <person name="Studholme D.J."/>
        </authorList>
    </citation>
    <scope>NUCLEOTIDE SEQUENCE [LARGE SCALE GENOMIC DNA]</scope>
</reference>
<organism evidence="1 2">
    <name type="scientific">Ensete ventricosum</name>
    <name type="common">Abyssinian banana</name>
    <name type="synonym">Musa ensete</name>
    <dbReference type="NCBI Taxonomy" id="4639"/>
    <lineage>
        <taxon>Eukaryota</taxon>
        <taxon>Viridiplantae</taxon>
        <taxon>Streptophyta</taxon>
        <taxon>Embryophyta</taxon>
        <taxon>Tracheophyta</taxon>
        <taxon>Spermatophyta</taxon>
        <taxon>Magnoliopsida</taxon>
        <taxon>Liliopsida</taxon>
        <taxon>Zingiberales</taxon>
        <taxon>Musaceae</taxon>
        <taxon>Ensete</taxon>
    </lineage>
</organism>
<gene>
    <name evidence="1" type="ORF">B296_00040810</name>
</gene>
<dbReference type="AlphaFoldDB" id="A0A426X367"/>
<dbReference type="Proteomes" id="UP000287651">
    <property type="component" value="Unassembled WGS sequence"/>
</dbReference>